<dbReference type="EMBL" id="SDMK01000001">
    <property type="protein sequence ID" value="RXS96558.1"/>
    <property type="molecule type" value="Genomic_DNA"/>
</dbReference>
<comment type="caution">
    <text evidence="1">The sequence shown here is derived from an EMBL/GenBank/DDBJ whole genome shotgun (WGS) entry which is preliminary data.</text>
</comment>
<keyword evidence="2" id="KW-1185">Reference proteome</keyword>
<evidence type="ECO:0000313" key="2">
    <source>
        <dbReference type="Proteomes" id="UP000290253"/>
    </source>
</evidence>
<dbReference type="Proteomes" id="UP000290253">
    <property type="component" value="Unassembled WGS sequence"/>
</dbReference>
<gene>
    <name evidence="1" type="ORF">ESZ00_00965</name>
</gene>
<dbReference type="RefSeq" id="WP_129206307.1">
    <property type="nucleotide sequence ID" value="NZ_BMGU01000001.1"/>
</dbReference>
<sequence>MHCANPSCQVEAKYFRSGSLHSVDCGQGGQKQEKRQRIVWLCPHCTREWTVESWRPAGEQLRRKPHAEFSPMESYSEAELVLHG</sequence>
<name>A0A4Q1SGA1_9BACT</name>
<accession>A0A4Q1SGA1</accession>
<evidence type="ECO:0000313" key="1">
    <source>
        <dbReference type="EMBL" id="RXS96558.1"/>
    </source>
</evidence>
<reference evidence="1 2" key="1">
    <citation type="journal article" date="2016" name="Int. J. Syst. Evol. Microbiol.">
        <title>Acidipila dinghuensis sp. nov., an acidobacterium isolated from forest soil.</title>
        <authorList>
            <person name="Jiang Y.W."/>
            <person name="Wang J."/>
            <person name="Chen M.H."/>
            <person name="Lv Y.Y."/>
            <person name="Qiu L.H."/>
        </authorList>
    </citation>
    <scope>NUCLEOTIDE SEQUENCE [LARGE SCALE GENOMIC DNA]</scope>
    <source>
        <strain evidence="1 2">DHOF10</strain>
    </source>
</reference>
<proteinExistence type="predicted"/>
<dbReference type="OrthoDB" id="9933129at2"/>
<dbReference type="AlphaFoldDB" id="A0A4Q1SGA1"/>
<organism evidence="1 2">
    <name type="scientific">Silvibacterium dinghuense</name>
    <dbReference type="NCBI Taxonomy" id="1560006"/>
    <lineage>
        <taxon>Bacteria</taxon>
        <taxon>Pseudomonadati</taxon>
        <taxon>Acidobacteriota</taxon>
        <taxon>Terriglobia</taxon>
        <taxon>Terriglobales</taxon>
        <taxon>Acidobacteriaceae</taxon>
        <taxon>Silvibacterium</taxon>
    </lineage>
</organism>
<protein>
    <submittedName>
        <fullName evidence="1">Uncharacterized protein</fullName>
    </submittedName>
</protein>